<comment type="caution">
    <text evidence="1">The sequence shown here is derived from an EMBL/GenBank/DDBJ whole genome shotgun (WGS) entry which is preliminary data.</text>
</comment>
<keyword evidence="2" id="KW-1185">Reference proteome</keyword>
<evidence type="ECO:0000313" key="1">
    <source>
        <dbReference type="EMBL" id="KAJ8682498.1"/>
    </source>
</evidence>
<sequence>MYHHLVILLQLLLFSSLNAEDWSAKSLSTPLSFYEEMFLKAKDESRQEHAEKCKNIKASGIEEYPYHAMINMICVEETDGKNHTIHIPSIHGFIIAQNYILGDPDMFLARLFRESGVNCDYSVEFLKDHSVHKAELVQSGWLSLFKLQDSNDGKSQIQSVKLVEAGEEPKPGDNVTIVVLFNDTAGNFGVKKIENITLTGLDRCSAFMDDKAVPNEECLKSLWIDFNEQDCEELWIQPSLFIKDQLVGIGPRFLYEYYKRRSFGFLSVAQKRGTIKERTAI</sequence>
<dbReference type="Proteomes" id="UP001239111">
    <property type="component" value="Chromosome 1"/>
</dbReference>
<organism evidence="1 2">
    <name type="scientific">Eretmocerus hayati</name>
    <dbReference type="NCBI Taxonomy" id="131215"/>
    <lineage>
        <taxon>Eukaryota</taxon>
        <taxon>Metazoa</taxon>
        <taxon>Ecdysozoa</taxon>
        <taxon>Arthropoda</taxon>
        <taxon>Hexapoda</taxon>
        <taxon>Insecta</taxon>
        <taxon>Pterygota</taxon>
        <taxon>Neoptera</taxon>
        <taxon>Endopterygota</taxon>
        <taxon>Hymenoptera</taxon>
        <taxon>Apocrita</taxon>
        <taxon>Proctotrupomorpha</taxon>
        <taxon>Chalcidoidea</taxon>
        <taxon>Aphelinidae</taxon>
        <taxon>Aphelininae</taxon>
        <taxon>Eretmocerus</taxon>
    </lineage>
</organism>
<proteinExistence type="predicted"/>
<evidence type="ECO:0000313" key="2">
    <source>
        <dbReference type="Proteomes" id="UP001239111"/>
    </source>
</evidence>
<dbReference type="EMBL" id="CM056741">
    <property type="protein sequence ID" value="KAJ8682498.1"/>
    <property type="molecule type" value="Genomic_DNA"/>
</dbReference>
<name>A0ACC2PHI4_9HYME</name>
<gene>
    <name evidence="1" type="ORF">QAD02_018290</name>
</gene>
<protein>
    <submittedName>
        <fullName evidence="1">Uncharacterized protein</fullName>
    </submittedName>
</protein>
<accession>A0ACC2PHI4</accession>
<reference evidence="1" key="1">
    <citation type="submission" date="2023-04" db="EMBL/GenBank/DDBJ databases">
        <title>A chromosome-level genome assembly of the parasitoid wasp Eretmocerus hayati.</title>
        <authorList>
            <person name="Zhong Y."/>
            <person name="Liu S."/>
            <person name="Liu Y."/>
        </authorList>
    </citation>
    <scope>NUCLEOTIDE SEQUENCE</scope>
    <source>
        <strain evidence="1">ZJU_SS_LIU_2023</strain>
    </source>
</reference>